<feature type="compositionally biased region" description="Basic residues" evidence="1">
    <location>
        <begin position="11"/>
        <end position="21"/>
    </location>
</feature>
<evidence type="ECO:0000256" key="1">
    <source>
        <dbReference type="SAM" id="MobiDB-lite"/>
    </source>
</evidence>
<gene>
    <name evidence="3" type="ORF">CUNI_LOCUS11288</name>
</gene>
<dbReference type="InterPro" id="IPR032675">
    <property type="entry name" value="LRR_dom_sf"/>
</dbReference>
<evidence type="ECO:0000313" key="3">
    <source>
        <dbReference type="EMBL" id="CAG5125730.1"/>
    </source>
</evidence>
<dbReference type="SUPFAM" id="SSF81383">
    <property type="entry name" value="F-box domain"/>
    <property type="match status" value="1"/>
</dbReference>
<dbReference type="InterPro" id="IPR036047">
    <property type="entry name" value="F-box-like_dom_sf"/>
</dbReference>
<feature type="region of interest" description="Disordered" evidence="1">
    <location>
        <begin position="1"/>
        <end position="26"/>
    </location>
</feature>
<proteinExistence type="predicted"/>
<dbReference type="InterPro" id="IPR039588">
    <property type="entry name" value="FBXO4"/>
</dbReference>
<dbReference type="Pfam" id="PF12937">
    <property type="entry name" value="F-box-like"/>
    <property type="match status" value="1"/>
</dbReference>
<dbReference type="OrthoDB" id="10024886at2759"/>
<dbReference type="PANTHER" id="PTHR16008">
    <property type="entry name" value="F-BOX ONLY PROTEIN 4"/>
    <property type="match status" value="1"/>
</dbReference>
<dbReference type="GO" id="GO:0000209">
    <property type="term" value="P:protein polyubiquitination"/>
    <property type="evidence" value="ECO:0007669"/>
    <property type="project" value="TreeGrafter"/>
</dbReference>
<protein>
    <recommendedName>
        <fullName evidence="2">F-box domain-containing protein</fullName>
    </recommendedName>
</protein>
<dbReference type="PANTHER" id="PTHR16008:SF6">
    <property type="entry name" value="SI:DKEY-12E7.1"/>
    <property type="match status" value="1"/>
</dbReference>
<reference evidence="3" key="1">
    <citation type="submission" date="2021-04" db="EMBL/GenBank/DDBJ databases">
        <authorList>
            <consortium name="Molecular Ecology Group"/>
        </authorList>
    </citation>
    <scope>NUCLEOTIDE SEQUENCE</scope>
</reference>
<organism evidence="3 4">
    <name type="scientific">Candidula unifasciata</name>
    <dbReference type="NCBI Taxonomy" id="100452"/>
    <lineage>
        <taxon>Eukaryota</taxon>
        <taxon>Metazoa</taxon>
        <taxon>Spiralia</taxon>
        <taxon>Lophotrochozoa</taxon>
        <taxon>Mollusca</taxon>
        <taxon>Gastropoda</taxon>
        <taxon>Heterobranchia</taxon>
        <taxon>Euthyneura</taxon>
        <taxon>Panpulmonata</taxon>
        <taxon>Eupulmonata</taxon>
        <taxon>Stylommatophora</taxon>
        <taxon>Helicina</taxon>
        <taxon>Helicoidea</taxon>
        <taxon>Geomitridae</taxon>
        <taxon>Candidula</taxon>
    </lineage>
</organism>
<comment type="caution">
    <text evidence="3">The sequence shown here is derived from an EMBL/GenBank/DDBJ whole genome shotgun (WGS) entry which is preliminary data.</text>
</comment>
<dbReference type="GO" id="GO:0019005">
    <property type="term" value="C:SCF ubiquitin ligase complex"/>
    <property type="evidence" value="ECO:0007669"/>
    <property type="project" value="TreeGrafter"/>
</dbReference>
<dbReference type="InterPro" id="IPR001810">
    <property type="entry name" value="F-box_dom"/>
</dbReference>
<dbReference type="GO" id="GO:0031146">
    <property type="term" value="P:SCF-dependent proteasomal ubiquitin-dependent protein catabolic process"/>
    <property type="evidence" value="ECO:0007669"/>
    <property type="project" value="InterPro"/>
</dbReference>
<dbReference type="AlphaFoldDB" id="A0A8S3ZD26"/>
<dbReference type="Proteomes" id="UP000678393">
    <property type="component" value="Unassembled WGS sequence"/>
</dbReference>
<name>A0A8S3ZD26_9EUPU</name>
<feature type="domain" description="F-box" evidence="2">
    <location>
        <begin position="81"/>
        <end position="125"/>
    </location>
</feature>
<dbReference type="Gene3D" id="3.80.10.10">
    <property type="entry name" value="Ribonuclease Inhibitor"/>
    <property type="match status" value="1"/>
</dbReference>
<evidence type="ECO:0000313" key="4">
    <source>
        <dbReference type="Proteomes" id="UP000678393"/>
    </source>
</evidence>
<sequence>MSAGKPPSTHVTKKVRKKSGKKRDVSLTSLVSRRVPAGNQGDRYHSTSFALVMDLNVDDEATRSSEVPMDTSESTRYFPFQLLPELCKLRIWSFLTQCDLGRCMLVCADWHHSIQRPQLWNSVRFSALPYTCLPRDRSGPVHTEPVCHHCFRKRVFSFSQFLSHIHPVVQEFQFCLDISHPTDQFNNVVEQFMSTAELNSLTYADINWKESPSRASLRTSQESLQDYMYRYRKRQRMFCRIFSTFVSVATHLTTLVMPFDWSDKNLECLCSLTKLENLVLEKYGIYNHCFTQDFMNTLTRSLVNLKKLLLEVWIPTCNNTGMEVYYVESASLTFLDVSQCRGFYLKRISTPNLLHLRIARQPWQKSFMQQLSPQLPCMCSVLSAGAPKLQYINGHRLEPDSWQPPTEELTSLMAVICCCLQHKRNNGIEMYGM</sequence>
<accession>A0A8S3ZD26</accession>
<dbReference type="SUPFAM" id="SSF52047">
    <property type="entry name" value="RNI-like"/>
    <property type="match status" value="1"/>
</dbReference>
<dbReference type="EMBL" id="CAJHNH020002146">
    <property type="protein sequence ID" value="CAG5125730.1"/>
    <property type="molecule type" value="Genomic_DNA"/>
</dbReference>
<evidence type="ECO:0000259" key="2">
    <source>
        <dbReference type="Pfam" id="PF12937"/>
    </source>
</evidence>
<keyword evidence="4" id="KW-1185">Reference proteome</keyword>